<evidence type="ECO:0000313" key="2">
    <source>
        <dbReference type="EMBL" id="KPN61813.1"/>
    </source>
</evidence>
<keyword evidence="2" id="KW-0969">Cilium</keyword>
<evidence type="ECO:0000313" key="3">
    <source>
        <dbReference type="Proteomes" id="UP000050471"/>
    </source>
</evidence>
<dbReference type="AlphaFoldDB" id="A0A0P7HZ11"/>
<keyword evidence="2" id="KW-0966">Cell projection</keyword>
<keyword evidence="3" id="KW-1185">Reference proteome</keyword>
<evidence type="ECO:0000256" key="1">
    <source>
        <dbReference type="SAM" id="MobiDB-lite"/>
    </source>
</evidence>
<reference evidence="2 3" key="1">
    <citation type="submission" date="2015-09" db="EMBL/GenBank/DDBJ databases">
        <title>Draft genome sequence of Aliiroseovarius crassostreae CV919-312TSm, the causative agent of Roseovarius Oyster Disease (formerly Juvenile Oyster Disease).</title>
        <authorList>
            <person name="Kessner L."/>
            <person name="Spinard E."/>
            <person name="Nelson D."/>
        </authorList>
    </citation>
    <scope>NUCLEOTIDE SEQUENCE [LARGE SCALE GENOMIC DNA]</scope>
    <source>
        <strain evidence="2 3">CV919-312</strain>
    </source>
</reference>
<dbReference type="OrthoDB" id="7870971at2"/>
<keyword evidence="2" id="KW-0282">Flagellum</keyword>
<dbReference type="EMBL" id="LKBA01000024">
    <property type="protein sequence ID" value="KPN61813.1"/>
    <property type="molecule type" value="Genomic_DNA"/>
</dbReference>
<name>A0A0P7HZ11_9RHOB</name>
<sequence length="206" mass="22292">MPPIFPLQDFDTPLSSPQPINPTSSPAATPTAADLEKARLEGYEVGYQAGWDDAIRAGDENKSQISAEFARNLQDLGFTFHEARSHVMKSLEPLLANMVEKVLPSLVSDTIGHAIIEEILPLAADAADSPMQVVIYPGGRDMLEALLSQNTPVPIELVEEETLAEGQVYIRMGATEKQIDLSGAIHRIGEAVSGLYQINEKAKQNG</sequence>
<protein>
    <submittedName>
        <fullName evidence="2">Flagellar biosynthesis protein</fullName>
    </submittedName>
</protein>
<dbReference type="RefSeq" id="WP_055192848.1">
    <property type="nucleotide sequence ID" value="NZ_FPBS01000003.1"/>
</dbReference>
<dbReference type="STRING" id="154981.AKJ29_04245"/>
<comment type="caution">
    <text evidence="2">The sequence shown here is derived from an EMBL/GenBank/DDBJ whole genome shotgun (WGS) entry which is preliminary data.</text>
</comment>
<feature type="region of interest" description="Disordered" evidence="1">
    <location>
        <begin position="1"/>
        <end position="29"/>
    </location>
</feature>
<gene>
    <name evidence="2" type="ORF">AKJ29_04245</name>
</gene>
<accession>A0A0P7HZ11</accession>
<proteinExistence type="predicted"/>
<dbReference type="Proteomes" id="UP000050471">
    <property type="component" value="Unassembled WGS sequence"/>
</dbReference>
<organism evidence="2 3">
    <name type="scientific">Aliiroseovarius crassostreae</name>
    <dbReference type="NCBI Taxonomy" id="154981"/>
    <lineage>
        <taxon>Bacteria</taxon>
        <taxon>Pseudomonadati</taxon>
        <taxon>Pseudomonadota</taxon>
        <taxon>Alphaproteobacteria</taxon>
        <taxon>Rhodobacterales</taxon>
        <taxon>Paracoccaceae</taxon>
        <taxon>Aliiroseovarius</taxon>
    </lineage>
</organism>